<accession>A0A2Z7BVT0</accession>
<evidence type="ECO:0000313" key="2">
    <source>
        <dbReference type="Proteomes" id="UP000250235"/>
    </source>
</evidence>
<evidence type="ECO:0000313" key="1">
    <source>
        <dbReference type="EMBL" id="KZV37748.1"/>
    </source>
</evidence>
<gene>
    <name evidence="1" type="ORF">F511_19816</name>
</gene>
<protein>
    <submittedName>
        <fullName evidence="1">Uncharacterized protein</fullName>
    </submittedName>
</protein>
<reference evidence="1 2" key="1">
    <citation type="journal article" date="2015" name="Proc. Natl. Acad. Sci. U.S.A.">
        <title>The resurrection genome of Boea hygrometrica: A blueprint for survival of dehydration.</title>
        <authorList>
            <person name="Xiao L."/>
            <person name="Yang G."/>
            <person name="Zhang L."/>
            <person name="Yang X."/>
            <person name="Zhao S."/>
            <person name="Ji Z."/>
            <person name="Zhou Q."/>
            <person name="Hu M."/>
            <person name="Wang Y."/>
            <person name="Chen M."/>
            <person name="Xu Y."/>
            <person name="Jin H."/>
            <person name="Xiao X."/>
            <person name="Hu G."/>
            <person name="Bao F."/>
            <person name="Hu Y."/>
            <person name="Wan P."/>
            <person name="Li L."/>
            <person name="Deng X."/>
            <person name="Kuang T."/>
            <person name="Xiang C."/>
            <person name="Zhu J.K."/>
            <person name="Oliver M.J."/>
            <person name="He Y."/>
        </authorList>
    </citation>
    <scope>NUCLEOTIDE SEQUENCE [LARGE SCALE GENOMIC DNA]</scope>
    <source>
        <strain evidence="2">cv. XS01</strain>
    </source>
</reference>
<sequence>MWPRSTHGQRQKLRDLALANNSLQEWYRMEELLERSPTLPQTSKTTVGNDGNHRIKSTMNNIRVRETEVDNWENFTKDLVPDVLARFCLEKKIKRCVLVKAVRIRESWNVRSVQRERSADVSRFHELDNEKR</sequence>
<dbReference type="Proteomes" id="UP000250235">
    <property type="component" value="Unassembled WGS sequence"/>
</dbReference>
<dbReference type="EMBL" id="KV002497">
    <property type="protein sequence ID" value="KZV37748.1"/>
    <property type="molecule type" value="Genomic_DNA"/>
</dbReference>
<keyword evidence="2" id="KW-1185">Reference proteome</keyword>
<name>A0A2Z7BVT0_9LAMI</name>
<dbReference type="AlphaFoldDB" id="A0A2Z7BVT0"/>
<proteinExistence type="predicted"/>
<organism evidence="1 2">
    <name type="scientific">Dorcoceras hygrometricum</name>
    <dbReference type="NCBI Taxonomy" id="472368"/>
    <lineage>
        <taxon>Eukaryota</taxon>
        <taxon>Viridiplantae</taxon>
        <taxon>Streptophyta</taxon>
        <taxon>Embryophyta</taxon>
        <taxon>Tracheophyta</taxon>
        <taxon>Spermatophyta</taxon>
        <taxon>Magnoliopsida</taxon>
        <taxon>eudicotyledons</taxon>
        <taxon>Gunneridae</taxon>
        <taxon>Pentapetalae</taxon>
        <taxon>asterids</taxon>
        <taxon>lamiids</taxon>
        <taxon>Lamiales</taxon>
        <taxon>Gesneriaceae</taxon>
        <taxon>Didymocarpoideae</taxon>
        <taxon>Trichosporeae</taxon>
        <taxon>Loxocarpinae</taxon>
        <taxon>Dorcoceras</taxon>
    </lineage>
</organism>